<evidence type="ECO:0000313" key="10">
    <source>
        <dbReference type="EMBL" id="MDO3681091.1"/>
    </source>
</evidence>
<keyword evidence="5 8" id="KW-0460">Magnesium</keyword>
<dbReference type="Proteomes" id="UP001168883">
    <property type="component" value="Unassembled WGS sequence"/>
</dbReference>
<evidence type="ECO:0000256" key="2">
    <source>
        <dbReference type="ARBA" id="ARBA00022679"/>
    </source>
</evidence>
<keyword evidence="4 8" id="KW-0547">Nucleotide-binding</keyword>
<dbReference type="Gene3D" id="3.90.550.10">
    <property type="entry name" value="Spore Coat Polysaccharide Biosynthesis Protein SpsA, Chain A"/>
    <property type="match status" value="1"/>
</dbReference>
<feature type="binding site" evidence="8">
    <location>
        <position position="111"/>
    </location>
    <ligand>
        <name>Mg(2+)</name>
        <dbReference type="ChEBI" id="CHEBI:18420"/>
    </ligand>
</feature>
<feature type="domain" description="MobA-like NTP transferase" evidence="9">
    <location>
        <begin position="13"/>
        <end position="168"/>
    </location>
</feature>
<protein>
    <recommendedName>
        <fullName evidence="8">Probable molybdenum cofactor guanylyltransferase</fullName>
        <shortName evidence="8">MoCo guanylyltransferase</shortName>
        <ecNumber evidence="8">2.7.7.77</ecNumber>
    </recommendedName>
    <alternativeName>
        <fullName evidence="8">GTP:molybdopterin guanylyltransferase</fullName>
    </alternativeName>
    <alternativeName>
        <fullName evidence="8">Mo-MPT guanylyltransferase</fullName>
    </alternativeName>
    <alternativeName>
        <fullName evidence="8">Molybdopterin guanylyltransferase</fullName>
    </alternativeName>
    <alternativeName>
        <fullName evidence="8">Molybdopterin-guanine dinucleotide synthase</fullName>
        <shortName evidence="8">MGD synthase</shortName>
    </alternativeName>
</protein>
<evidence type="ECO:0000313" key="11">
    <source>
        <dbReference type="Proteomes" id="UP001168883"/>
    </source>
</evidence>
<keyword evidence="6 8" id="KW-0342">GTP-binding</keyword>
<comment type="subcellular location">
    <subcellularLocation>
        <location evidence="8">Cytoplasm</location>
    </subcellularLocation>
</comment>
<evidence type="ECO:0000256" key="6">
    <source>
        <dbReference type="ARBA" id="ARBA00023134"/>
    </source>
</evidence>
<feature type="binding site" evidence="8">
    <location>
        <position position="82"/>
    </location>
    <ligand>
        <name>GTP</name>
        <dbReference type="ChEBI" id="CHEBI:37565"/>
    </ligand>
</feature>
<evidence type="ECO:0000256" key="3">
    <source>
        <dbReference type="ARBA" id="ARBA00022723"/>
    </source>
</evidence>
<keyword evidence="3 8" id="KW-0479">Metal-binding</keyword>
<organism evidence="10 11">
    <name type="scientific">Paenibacillus ehimensis</name>
    <dbReference type="NCBI Taxonomy" id="79264"/>
    <lineage>
        <taxon>Bacteria</taxon>
        <taxon>Bacillati</taxon>
        <taxon>Bacillota</taxon>
        <taxon>Bacilli</taxon>
        <taxon>Bacillales</taxon>
        <taxon>Paenibacillaceae</taxon>
        <taxon>Paenibacillus</taxon>
    </lineage>
</organism>
<comment type="catalytic activity">
    <reaction evidence="8">
        <text>Mo-molybdopterin + GTP + H(+) = Mo-molybdopterin guanine dinucleotide + diphosphate</text>
        <dbReference type="Rhea" id="RHEA:34243"/>
        <dbReference type="ChEBI" id="CHEBI:15378"/>
        <dbReference type="ChEBI" id="CHEBI:33019"/>
        <dbReference type="ChEBI" id="CHEBI:37565"/>
        <dbReference type="ChEBI" id="CHEBI:71302"/>
        <dbReference type="ChEBI" id="CHEBI:71310"/>
        <dbReference type="EC" id="2.7.7.77"/>
    </reaction>
</comment>
<sequence length="213" mass="23314">MERYGGQRQAMTGVILAGGQNRRMGGQSKALLMYEGATFLARQLDELGSLCAELLVVTQEPERYEAVVHAFSGKSPVRIIPDLQPGRGPLAGFQAAMRAASYEELWIAGCDMPWVDAEAAKALSELRTGVGADAAVAKIDGRVHPLHGVYLKSCLPEVERLLAENDLRLMGLLDSVSLQIADESFLERRGISTEFVRNINNPDDYERLTGKRP</sequence>
<dbReference type="InterPro" id="IPR025877">
    <property type="entry name" value="MobA-like_NTP_Trfase"/>
</dbReference>
<gene>
    <name evidence="8" type="primary">mobA</name>
    <name evidence="10" type="ORF">Q3C12_29225</name>
</gene>
<dbReference type="EC" id="2.7.7.77" evidence="8"/>
<name>A0ABT8VJI4_9BACL</name>
<feature type="binding site" evidence="8">
    <location>
        <position position="111"/>
    </location>
    <ligand>
        <name>GTP</name>
        <dbReference type="ChEBI" id="CHEBI:37565"/>
    </ligand>
</feature>
<reference evidence="10" key="1">
    <citation type="submission" date="2023-07" db="EMBL/GenBank/DDBJ databases">
        <authorList>
            <person name="Aktuganov G."/>
            <person name="Boyko T."/>
            <person name="Delegan Y."/>
            <person name="Galimzianova N."/>
            <person name="Gilvanova E."/>
            <person name="Korobov V."/>
            <person name="Kuzmina L."/>
            <person name="Melentiev A."/>
            <person name="Milman P."/>
            <person name="Ryabova A."/>
            <person name="Stupak E."/>
            <person name="Yasakov T."/>
            <person name="Zharikova N."/>
            <person name="Zhurenko E."/>
        </authorList>
    </citation>
    <scope>NUCLEOTIDE SEQUENCE</scope>
    <source>
        <strain evidence="10">IB-739</strain>
    </source>
</reference>
<evidence type="ECO:0000256" key="7">
    <source>
        <dbReference type="ARBA" id="ARBA00023150"/>
    </source>
</evidence>
<evidence type="ECO:0000256" key="4">
    <source>
        <dbReference type="ARBA" id="ARBA00022741"/>
    </source>
</evidence>
<proteinExistence type="inferred from homology"/>
<keyword evidence="2 8" id="KW-0808">Transferase</keyword>
<dbReference type="SUPFAM" id="SSF53448">
    <property type="entry name" value="Nucleotide-diphospho-sugar transferases"/>
    <property type="match status" value="1"/>
</dbReference>
<comment type="function">
    <text evidence="8">Transfers a GMP moiety from GTP to Mo-molybdopterin (Mo-MPT) cofactor (Moco or molybdenum cofactor) to form Mo-molybdopterin guanine dinucleotide (Mo-MGD) cofactor.</text>
</comment>
<dbReference type="PANTHER" id="PTHR19136:SF81">
    <property type="entry name" value="MOLYBDENUM COFACTOR GUANYLYLTRANSFERASE"/>
    <property type="match status" value="1"/>
</dbReference>
<dbReference type="InterPro" id="IPR029044">
    <property type="entry name" value="Nucleotide-diphossugar_trans"/>
</dbReference>
<comment type="domain">
    <text evidence="8">The N-terminal domain determines nucleotide recognition and specific binding, while the C-terminal domain determines the specific binding to the target protein.</text>
</comment>
<keyword evidence="10" id="KW-0548">Nucleotidyltransferase</keyword>
<comment type="caution">
    <text evidence="8">Lacks conserved residue(s) required for the propagation of feature annotation.</text>
</comment>
<comment type="cofactor">
    <cofactor evidence="8">
        <name>Mg(2+)</name>
        <dbReference type="ChEBI" id="CHEBI:18420"/>
    </cofactor>
</comment>
<dbReference type="PANTHER" id="PTHR19136">
    <property type="entry name" value="MOLYBDENUM COFACTOR GUANYLYLTRANSFERASE"/>
    <property type="match status" value="1"/>
</dbReference>
<accession>A0ABT8VJI4</accession>
<keyword evidence="1 8" id="KW-0963">Cytoplasm</keyword>
<dbReference type="GO" id="GO:0061603">
    <property type="term" value="F:molybdenum cofactor guanylyltransferase activity"/>
    <property type="evidence" value="ECO:0007669"/>
    <property type="project" value="UniProtKB-EC"/>
</dbReference>
<evidence type="ECO:0000256" key="1">
    <source>
        <dbReference type="ARBA" id="ARBA00022490"/>
    </source>
</evidence>
<keyword evidence="11" id="KW-1185">Reference proteome</keyword>
<evidence type="ECO:0000256" key="8">
    <source>
        <dbReference type="HAMAP-Rule" id="MF_00316"/>
    </source>
</evidence>
<evidence type="ECO:0000256" key="5">
    <source>
        <dbReference type="ARBA" id="ARBA00022842"/>
    </source>
</evidence>
<dbReference type="CDD" id="cd02503">
    <property type="entry name" value="MobA"/>
    <property type="match status" value="1"/>
</dbReference>
<feature type="binding site" evidence="8">
    <location>
        <begin position="16"/>
        <end position="18"/>
    </location>
    <ligand>
        <name>GTP</name>
        <dbReference type="ChEBI" id="CHEBI:37565"/>
    </ligand>
</feature>
<feature type="binding site" evidence="8">
    <location>
        <position position="29"/>
    </location>
    <ligand>
        <name>GTP</name>
        <dbReference type="ChEBI" id="CHEBI:37565"/>
    </ligand>
</feature>
<dbReference type="HAMAP" id="MF_00316">
    <property type="entry name" value="MobA"/>
    <property type="match status" value="1"/>
</dbReference>
<dbReference type="InterPro" id="IPR013482">
    <property type="entry name" value="Molybde_CF_guanTrfase"/>
</dbReference>
<keyword evidence="7 8" id="KW-0501">Molybdenum cofactor biosynthesis</keyword>
<dbReference type="EMBL" id="JAUMKJ010000054">
    <property type="protein sequence ID" value="MDO3681091.1"/>
    <property type="molecule type" value="Genomic_DNA"/>
</dbReference>
<evidence type="ECO:0000259" key="9">
    <source>
        <dbReference type="Pfam" id="PF12804"/>
    </source>
</evidence>
<comment type="similarity">
    <text evidence="8">Belongs to the MobA family.</text>
</comment>
<dbReference type="RefSeq" id="WP_302881079.1">
    <property type="nucleotide sequence ID" value="NZ_JAUMKJ010000054.1"/>
</dbReference>
<dbReference type="Pfam" id="PF12804">
    <property type="entry name" value="NTP_transf_3"/>
    <property type="match status" value="1"/>
</dbReference>
<comment type="caution">
    <text evidence="10">The sequence shown here is derived from an EMBL/GenBank/DDBJ whole genome shotgun (WGS) entry which is preliminary data.</text>
</comment>